<feature type="compositionally biased region" description="Basic residues" evidence="6">
    <location>
        <begin position="58"/>
        <end position="103"/>
    </location>
</feature>
<evidence type="ECO:0000256" key="4">
    <source>
        <dbReference type="ARBA" id="ARBA00022801"/>
    </source>
</evidence>
<feature type="compositionally biased region" description="Basic and acidic residues" evidence="6">
    <location>
        <begin position="27"/>
        <end position="39"/>
    </location>
</feature>
<sequence>MGSPRDRPPHADGPRRRGHRHRRRGLRRELGPRIHERLNGHPRIRRPPVLAVGEDLRGRHRPVDHRRNHRHHRYRGTPRRRRTVVHRGKRLLRHRCPVHHRDSRRTAAADERSPRSARRGRSARPRERRADPPNHAARDRTPDGAGGSRVTRPSWDEYFLQIARTASIRSSCERSKVGAVVVRDRRIRSTGYNDSPAGTPGCESCPRRTSGCEPGSSYDTGPGACHAIHAEGNALIHADREDLVDATLYITRAPCGGCSKLIQAAGITRVVYPGSENGDHE</sequence>
<dbReference type="GO" id="GO:0004132">
    <property type="term" value="F:dCMP deaminase activity"/>
    <property type="evidence" value="ECO:0007669"/>
    <property type="project" value="TreeGrafter"/>
</dbReference>
<evidence type="ECO:0000256" key="5">
    <source>
        <dbReference type="ARBA" id="ARBA00022833"/>
    </source>
</evidence>
<accession>A0A386ZQT9</accession>
<dbReference type="Gene3D" id="3.40.140.10">
    <property type="entry name" value="Cytidine Deaminase, domain 2"/>
    <property type="match status" value="1"/>
</dbReference>
<gene>
    <name evidence="8" type="ORF">D7D52_28810</name>
</gene>
<feature type="compositionally biased region" description="Basic and acidic residues" evidence="6">
    <location>
        <begin position="124"/>
        <end position="142"/>
    </location>
</feature>
<dbReference type="InterPro" id="IPR016193">
    <property type="entry name" value="Cytidine_deaminase-like"/>
</dbReference>
<feature type="compositionally biased region" description="Basic and acidic residues" evidence="6">
    <location>
        <begin position="1"/>
        <end position="15"/>
    </location>
</feature>
<dbReference type="PROSITE" id="PS00903">
    <property type="entry name" value="CYT_DCMP_DEAMINASES_1"/>
    <property type="match status" value="1"/>
</dbReference>
<feature type="compositionally biased region" description="Basic and acidic residues" evidence="6">
    <location>
        <begin position="104"/>
        <end position="114"/>
    </location>
</feature>
<dbReference type="PANTHER" id="PTHR11086:SF18">
    <property type="entry name" value="DEOXYCYTIDYLATE DEAMINASE"/>
    <property type="match status" value="1"/>
</dbReference>
<keyword evidence="4" id="KW-0378">Hydrolase</keyword>
<dbReference type="GO" id="GO:0005737">
    <property type="term" value="C:cytoplasm"/>
    <property type="evidence" value="ECO:0007669"/>
    <property type="project" value="TreeGrafter"/>
</dbReference>
<feature type="region of interest" description="Disordered" evidence="6">
    <location>
        <begin position="1"/>
        <end position="151"/>
    </location>
</feature>
<evidence type="ECO:0000313" key="8">
    <source>
        <dbReference type="EMBL" id="AYF79460.1"/>
    </source>
</evidence>
<organism evidence="8 9">
    <name type="scientific">Nocardia yunnanensis</name>
    <dbReference type="NCBI Taxonomy" id="2382165"/>
    <lineage>
        <taxon>Bacteria</taxon>
        <taxon>Bacillati</taxon>
        <taxon>Actinomycetota</taxon>
        <taxon>Actinomycetes</taxon>
        <taxon>Mycobacteriales</taxon>
        <taxon>Nocardiaceae</taxon>
        <taxon>Nocardia</taxon>
    </lineage>
</organism>
<dbReference type="Proteomes" id="UP000267164">
    <property type="component" value="Chromosome"/>
</dbReference>
<evidence type="ECO:0000256" key="3">
    <source>
        <dbReference type="ARBA" id="ARBA00022723"/>
    </source>
</evidence>
<dbReference type="InterPro" id="IPR016192">
    <property type="entry name" value="APOBEC/CMP_deaminase_Zn-bd"/>
</dbReference>
<evidence type="ECO:0000256" key="6">
    <source>
        <dbReference type="SAM" id="MobiDB-lite"/>
    </source>
</evidence>
<dbReference type="PANTHER" id="PTHR11086">
    <property type="entry name" value="DEOXYCYTIDYLATE DEAMINASE-RELATED"/>
    <property type="match status" value="1"/>
</dbReference>
<dbReference type="CDD" id="cd01286">
    <property type="entry name" value="deoxycytidylate_deaminase"/>
    <property type="match status" value="1"/>
</dbReference>
<dbReference type="SUPFAM" id="SSF53927">
    <property type="entry name" value="Cytidine deaminase-like"/>
    <property type="match status" value="1"/>
</dbReference>
<dbReference type="InterPro" id="IPR002125">
    <property type="entry name" value="CMP_dCMP_dom"/>
</dbReference>
<dbReference type="InterPro" id="IPR035105">
    <property type="entry name" value="Deoxycytidylate_deaminase_dom"/>
</dbReference>
<dbReference type="AlphaFoldDB" id="A0A386ZQT9"/>
<dbReference type="PROSITE" id="PS51747">
    <property type="entry name" value="CYT_DCMP_DEAMINASES_2"/>
    <property type="match status" value="1"/>
</dbReference>
<keyword evidence="5" id="KW-0862">Zinc</keyword>
<reference evidence="8 9" key="1">
    <citation type="submission" date="2018-09" db="EMBL/GenBank/DDBJ databases">
        <title>Nocardia yunnanensis sp. nov., an actinomycete isolated from a soil sample.</title>
        <authorList>
            <person name="Zhang J."/>
        </authorList>
    </citation>
    <scope>NUCLEOTIDE SEQUENCE [LARGE SCALE GENOMIC DNA]</scope>
    <source>
        <strain evidence="8 9">CFHS0054</strain>
    </source>
</reference>
<proteinExistence type="inferred from homology"/>
<protein>
    <recommendedName>
        <fullName evidence="7">CMP/dCMP-type deaminase domain-containing protein</fullName>
    </recommendedName>
</protein>
<keyword evidence="9" id="KW-1185">Reference proteome</keyword>
<name>A0A386ZQT9_9NOCA</name>
<dbReference type="Pfam" id="PF00383">
    <property type="entry name" value="dCMP_cyt_deam_1"/>
    <property type="match status" value="1"/>
</dbReference>
<feature type="domain" description="CMP/dCMP-type deaminase" evidence="7">
    <location>
        <begin position="154"/>
        <end position="281"/>
    </location>
</feature>
<keyword evidence="3" id="KW-0479">Metal-binding</keyword>
<dbReference type="KEGG" id="nyu:D7D52_28810"/>
<evidence type="ECO:0000256" key="2">
    <source>
        <dbReference type="ARBA" id="ARBA00006576"/>
    </source>
</evidence>
<dbReference type="OrthoDB" id="9788517at2"/>
<feature type="compositionally biased region" description="Basic residues" evidence="6">
    <location>
        <begin position="16"/>
        <end position="26"/>
    </location>
</feature>
<dbReference type="GO" id="GO:0008270">
    <property type="term" value="F:zinc ion binding"/>
    <property type="evidence" value="ECO:0007669"/>
    <property type="project" value="InterPro"/>
</dbReference>
<dbReference type="EMBL" id="CP032568">
    <property type="protein sequence ID" value="AYF79460.1"/>
    <property type="molecule type" value="Genomic_DNA"/>
</dbReference>
<evidence type="ECO:0000313" key="9">
    <source>
        <dbReference type="Proteomes" id="UP000267164"/>
    </source>
</evidence>
<comment type="similarity">
    <text evidence="2">Belongs to the cytidine and deoxycytidylate deaminase family.</text>
</comment>
<evidence type="ECO:0000256" key="1">
    <source>
        <dbReference type="ARBA" id="ARBA00001947"/>
    </source>
</evidence>
<comment type="cofactor">
    <cofactor evidence="1">
        <name>Zn(2+)</name>
        <dbReference type="ChEBI" id="CHEBI:29105"/>
    </cofactor>
</comment>
<evidence type="ECO:0000259" key="7">
    <source>
        <dbReference type="PROSITE" id="PS51747"/>
    </source>
</evidence>
<dbReference type="InterPro" id="IPR015517">
    <property type="entry name" value="dCMP_deaminase-rel"/>
</dbReference>